<feature type="domain" description="BFD-like [2Fe-2S]-binding" evidence="2">
    <location>
        <begin position="370"/>
        <end position="422"/>
    </location>
</feature>
<dbReference type="SUPFAM" id="SSF51905">
    <property type="entry name" value="FAD/NAD(P)-binding domain"/>
    <property type="match status" value="1"/>
</dbReference>
<reference evidence="3 4" key="1">
    <citation type="journal article" date="2012" name="Stand. Genomic Sci.">
        <title>Complete genome sequence of Pyrobaculum oguniense.</title>
        <authorList>
            <person name="Bernick D.L."/>
            <person name="Karplus K."/>
            <person name="Lui L.M."/>
            <person name="Coker J.K."/>
            <person name="Murphy J.N."/>
            <person name="Chan P.P."/>
            <person name="Cozen A.E."/>
            <person name="Lowe T.M."/>
        </authorList>
    </citation>
    <scope>NUCLEOTIDE SEQUENCE [LARGE SCALE GENOMIC DNA]</scope>
    <source>
        <strain evidence="3 4">TE7</strain>
    </source>
</reference>
<evidence type="ECO:0000313" key="3">
    <source>
        <dbReference type="EMBL" id="AFA40035.1"/>
    </source>
</evidence>
<evidence type="ECO:0000259" key="2">
    <source>
        <dbReference type="Pfam" id="PF04324"/>
    </source>
</evidence>
<keyword evidence="4" id="KW-1185">Reference proteome</keyword>
<sequence length="443" mass="48693">MDFDVVVVGSGVVGLFVTHELVRRGFSVAVVDRYLEPGWGVSKRHAGVIHVIQLPFSAYKSRLMRRGNKMYPAICKWLGVECREVPALLVVDKWWKIPLVFVACLYLRLNGVDCSVCLRCAEYRRDFNFATAVVVRGYKVVDSFGLIYRLYDVLRATGVHFYLGCEVRSFAEDGDGVVVETSCGALRGRYLVNAAGLYADELAKKAGIDVEIKPGKGVMAIFHGREIGAIIAPLTLQPHPRTKGGAVIPTIYGTVLFGPNLVDATSKGDFETDPENFNLLVEKFSRYVKDFDKLTPVKIFAGNRPLSPTGDVMIKTGRRSVHIIGTESPIFTGAPALAQDVVKILEEMGMEKREPTELPPPEPIKKCGRVVCPCRGVTECEIREAVRRGSRTLDGVMYRFGIGMGLCQGSRCLAEILKIISEELGVEPGKVTKFGGGSWLVLS</sequence>
<dbReference type="InterPro" id="IPR007419">
    <property type="entry name" value="BFD-like_2Fe2S-bd_dom"/>
</dbReference>
<dbReference type="KEGG" id="pog:Pogu_2008"/>
<dbReference type="AlphaFoldDB" id="H6QB38"/>
<organism evidence="3 4">
    <name type="scientific">Pyrobaculum oguniense (strain DSM 13380 / JCM 10595 / TE7)</name>
    <dbReference type="NCBI Taxonomy" id="698757"/>
    <lineage>
        <taxon>Archaea</taxon>
        <taxon>Thermoproteota</taxon>
        <taxon>Thermoprotei</taxon>
        <taxon>Thermoproteales</taxon>
        <taxon>Thermoproteaceae</taxon>
        <taxon>Pyrobaculum</taxon>
    </lineage>
</organism>
<dbReference type="InterPro" id="IPR036188">
    <property type="entry name" value="FAD/NAD-bd_sf"/>
</dbReference>
<dbReference type="PANTHER" id="PTHR42720">
    <property type="entry name" value="GLYCEROL-3-PHOSPHATE DEHYDROGENASE"/>
    <property type="match status" value="1"/>
</dbReference>
<dbReference type="InterPro" id="IPR006076">
    <property type="entry name" value="FAD-dep_OxRdtase"/>
</dbReference>
<dbReference type="eggNOG" id="arCOG00754">
    <property type="taxonomic scope" value="Archaea"/>
</dbReference>
<dbReference type="EMBL" id="CP003316">
    <property type="protein sequence ID" value="AFA40035.1"/>
    <property type="molecule type" value="Genomic_DNA"/>
</dbReference>
<dbReference type="Proteomes" id="UP000009062">
    <property type="component" value="Chromosome"/>
</dbReference>
<dbReference type="Gene3D" id="3.30.9.10">
    <property type="entry name" value="D-Amino Acid Oxidase, subunit A, domain 2"/>
    <property type="match status" value="1"/>
</dbReference>
<dbReference type="Gene3D" id="1.10.10.1100">
    <property type="entry name" value="BFD-like [2Fe-2S]-binding domain"/>
    <property type="match status" value="1"/>
</dbReference>
<dbReference type="InterPro" id="IPR052745">
    <property type="entry name" value="G3P_Oxidase/Oxidoreductase"/>
</dbReference>
<proteinExistence type="predicted"/>
<dbReference type="GO" id="GO:0004368">
    <property type="term" value="F:glycerol-3-phosphate dehydrogenase (quinone) activity"/>
    <property type="evidence" value="ECO:0007669"/>
    <property type="project" value="UniProtKB-EC"/>
</dbReference>
<dbReference type="STRING" id="698757.Pogu_2008"/>
<evidence type="ECO:0000313" key="4">
    <source>
        <dbReference type="Proteomes" id="UP000009062"/>
    </source>
</evidence>
<name>H6QB38_PYROT</name>
<dbReference type="InterPro" id="IPR041854">
    <property type="entry name" value="BFD-like_2Fe2S-bd_dom_sf"/>
</dbReference>
<dbReference type="Gene3D" id="3.50.50.60">
    <property type="entry name" value="FAD/NAD(P)-binding domain"/>
    <property type="match status" value="1"/>
</dbReference>
<gene>
    <name evidence="3" type="ordered locus">Pogu_2008</name>
</gene>
<dbReference type="Pfam" id="PF04324">
    <property type="entry name" value="Fer2_BFD"/>
    <property type="match status" value="1"/>
</dbReference>
<protein>
    <submittedName>
        <fullName evidence="3">Dehydrogenase</fullName>
        <ecNumber evidence="3">1.1.5.3</ecNumber>
    </submittedName>
</protein>
<dbReference type="PANTHER" id="PTHR42720:SF1">
    <property type="entry name" value="GLYCEROL 3-PHOSPHATE OXIDASE"/>
    <property type="match status" value="1"/>
</dbReference>
<keyword evidence="3" id="KW-0560">Oxidoreductase</keyword>
<feature type="domain" description="FAD dependent oxidoreductase" evidence="1">
    <location>
        <begin position="4"/>
        <end position="342"/>
    </location>
</feature>
<dbReference type="EC" id="1.1.5.3" evidence="3"/>
<accession>H6QB38</accession>
<dbReference type="CDD" id="cd19946">
    <property type="entry name" value="GlpA-like_Fer2_BFD-like"/>
    <property type="match status" value="1"/>
</dbReference>
<evidence type="ECO:0000259" key="1">
    <source>
        <dbReference type="Pfam" id="PF01266"/>
    </source>
</evidence>
<dbReference type="HOGENOM" id="CLU_024775_3_1_2"/>
<dbReference type="Pfam" id="PF01266">
    <property type="entry name" value="DAO"/>
    <property type="match status" value="1"/>
</dbReference>